<keyword evidence="1" id="KW-0472">Membrane</keyword>
<sequence length="268" mass="29459">MLLALVGSIVAVQVTAPINCNALYAFNFWAINMAILCASTLLMIRTVALWNKNRLVILLLATLGCVHWAILWRGMFILEATYSPEAKGCTITSTDHVFLNISFLMTMGVNFVILLLTAAALARQRLRSHLWKLLFQDGLVNFCVTFVCNATPAILNIFNLNTLTTSIAIVPAATISSVAACRLFMRLRNYSNAPDDSYIHPTTVLAGGNNVHYTGGRRSRAMGIRPTPEVRVTTTRITAEDFSALPQKAMRSSSRLSADLESELGFEN</sequence>
<dbReference type="AlphaFoldDB" id="K5W797"/>
<organism evidence="2 3">
    <name type="scientific">Phanerochaete carnosa (strain HHB-10118-sp)</name>
    <name type="common">White-rot fungus</name>
    <name type="synonym">Peniophora carnosa</name>
    <dbReference type="NCBI Taxonomy" id="650164"/>
    <lineage>
        <taxon>Eukaryota</taxon>
        <taxon>Fungi</taxon>
        <taxon>Dikarya</taxon>
        <taxon>Basidiomycota</taxon>
        <taxon>Agaricomycotina</taxon>
        <taxon>Agaricomycetes</taxon>
        <taxon>Polyporales</taxon>
        <taxon>Phanerochaetaceae</taxon>
        <taxon>Phanerochaete</taxon>
    </lineage>
</organism>
<protein>
    <recommendedName>
        <fullName evidence="4">G-protein coupled receptors family 1 profile domain-containing protein</fullName>
    </recommendedName>
</protein>
<dbReference type="InParanoid" id="K5W797"/>
<dbReference type="HOGENOM" id="CLU_059054_1_1_1"/>
<dbReference type="RefSeq" id="XP_007392349.1">
    <property type="nucleotide sequence ID" value="XM_007392287.1"/>
</dbReference>
<keyword evidence="3" id="KW-1185">Reference proteome</keyword>
<dbReference type="OrthoDB" id="3197626at2759"/>
<dbReference type="EMBL" id="JH930469">
    <property type="protein sequence ID" value="EKM59793.1"/>
    <property type="molecule type" value="Genomic_DNA"/>
</dbReference>
<feature type="transmembrane region" description="Helical" evidence="1">
    <location>
        <begin position="55"/>
        <end position="77"/>
    </location>
</feature>
<proteinExistence type="predicted"/>
<dbReference type="GeneID" id="18912411"/>
<keyword evidence="1" id="KW-1133">Transmembrane helix</keyword>
<feature type="transmembrane region" description="Helical" evidence="1">
    <location>
        <begin position="97"/>
        <end position="121"/>
    </location>
</feature>
<reference evidence="2 3" key="1">
    <citation type="journal article" date="2012" name="BMC Genomics">
        <title>Comparative genomics of the white-rot fungi, Phanerochaete carnosa and P. chrysosporium, to elucidate the genetic basis of the distinct wood types they colonize.</title>
        <authorList>
            <person name="Suzuki H."/>
            <person name="MacDonald J."/>
            <person name="Syed K."/>
            <person name="Salamov A."/>
            <person name="Hori C."/>
            <person name="Aerts A."/>
            <person name="Henrissat B."/>
            <person name="Wiebenga A."/>
            <person name="vanKuyk P.A."/>
            <person name="Barry K."/>
            <person name="Lindquist E."/>
            <person name="LaButti K."/>
            <person name="Lapidus A."/>
            <person name="Lucas S."/>
            <person name="Coutinho P."/>
            <person name="Gong Y."/>
            <person name="Samejima M."/>
            <person name="Mahadevan R."/>
            <person name="Abou-Zaid M."/>
            <person name="de Vries R.P."/>
            <person name="Igarashi K."/>
            <person name="Yadav J.S."/>
            <person name="Grigoriev I.V."/>
            <person name="Master E.R."/>
        </authorList>
    </citation>
    <scope>NUCLEOTIDE SEQUENCE [LARGE SCALE GENOMIC DNA]</scope>
    <source>
        <strain evidence="2 3">HHB-10118-sp</strain>
    </source>
</reference>
<accession>K5W797</accession>
<dbReference type="KEGG" id="pco:PHACADRAFT_206017"/>
<evidence type="ECO:0000313" key="3">
    <source>
        <dbReference type="Proteomes" id="UP000008370"/>
    </source>
</evidence>
<gene>
    <name evidence="2" type="ORF">PHACADRAFT_206017</name>
</gene>
<feature type="transmembrane region" description="Helical" evidence="1">
    <location>
        <begin position="27"/>
        <end position="48"/>
    </location>
</feature>
<evidence type="ECO:0008006" key="4">
    <source>
        <dbReference type="Google" id="ProtNLM"/>
    </source>
</evidence>
<feature type="transmembrane region" description="Helical" evidence="1">
    <location>
        <begin position="167"/>
        <end position="185"/>
    </location>
</feature>
<keyword evidence="1" id="KW-0812">Transmembrane</keyword>
<evidence type="ECO:0000256" key="1">
    <source>
        <dbReference type="SAM" id="Phobius"/>
    </source>
</evidence>
<name>K5W797_PHACS</name>
<feature type="transmembrane region" description="Helical" evidence="1">
    <location>
        <begin position="133"/>
        <end position="155"/>
    </location>
</feature>
<dbReference type="Proteomes" id="UP000008370">
    <property type="component" value="Unassembled WGS sequence"/>
</dbReference>
<evidence type="ECO:0000313" key="2">
    <source>
        <dbReference type="EMBL" id="EKM59793.1"/>
    </source>
</evidence>